<proteinExistence type="predicted"/>
<comment type="caution">
    <text evidence="3">The sequence shown here is derived from an EMBL/GenBank/DDBJ whole genome shotgun (WGS) entry which is preliminary data.</text>
</comment>
<dbReference type="InterPro" id="IPR036388">
    <property type="entry name" value="WH-like_DNA-bd_sf"/>
</dbReference>
<dbReference type="AlphaFoldDB" id="A0A1V8YEN6"/>
<evidence type="ECO:0000259" key="2">
    <source>
        <dbReference type="PROSITE" id="PS50995"/>
    </source>
</evidence>
<organism evidence="3 4">
    <name type="scientific">Enterococcus villorum</name>
    <dbReference type="NCBI Taxonomy" id="112904"/>
    <lineage>
        <taxon>Bacteria</taxon>
        <taxon>Bacillati</taxon>
        <taxon>Bacillota</taxon>
        <taxon>Bacilli</taxon>
        <taxon>Lactobacillales</taxon>
        <taxon>Enterococcaceae</taxon>
        <taxon>Enterococcus</taxon>
    </lineage>
</organism>
<sequence>MNHNEILENLLEISHHPFLLFAYQVEEKTDNAFETLKILVTEENVTTAGRIAEVLDIKPSSVTQIIKKLEEAGAVIREKSATDSRVTLVKITEKGRESLTEHGSISQTLKEVLFKDFAEEELRQLNSYLERMNENISSSEFQEKLAEVFGDDKRWERFNTMSAHFGRAREQMMERSGFGGFNRFDGFGRGGFDHRMNGHFGGFDGWKKGRKK</sequence>
<reference evidence="3 4" key="1">
    <citation type="journal article" date="2017" name="BMC Microbiol.">
        <title>Comparative genomics of Enterococcus spp. isolated from bovine feces.</title>
        <authorList>
            <person name="Beukers A.G."/>
            <person name="Zaheer R."/>
            <person name="Goji N."/>
            <person name="Amoako K.K."/>
            <person name="Chaves A.V."/>
            <person name="Ward M.P."/>
            <person name="McAllister T.A."/>
        </authorList>
    </citation>
    <scope>NUCLEOTIDE SEQUENCE [LARGE SCALE GENOMIC DNA]</scope>
    <source>
        <strain evidence="3 4">F1129D 143</strain>
    </source>
</reference>
<dbReference type="STRING" id="112904.BH747_03230"/>
<dbReference type="InterPro" id="IPR039422">
    <property type="entry name" value="MarR/SlyA-like"/>
</dbReference>
<dbReference type="EMBL" id="MJEA01000002">
    <property type="protein sequence ID" value="OQO71028.1"/>
    <property type="molecule type" value="Genomic_DNA"/>
</dbReference>
<dbReference type="InterPro" id="IPR000835">
    <property type="entry name" value="HTH_MarR-typ"/>
</dbReference>
<dbReference type="GO" id="GO:0046914">
    <property type="term" value="F:transition metal ion binding"/>
    <property type="evidence" value="ECO:0007669"/>
    <property type="project" value="InterPro"/>
</dbReference>
<dbReference type="SMART" id="SM00529">
    <property type="entry name" value="HTH_DTXR"/>
    <property type="match status" value="1"/>
</dbReference>
<dbReference type="Proteomes" id="UP000192477">
    <property type="component" value="Unassembled WGS sequence"/>
</dbReference>
<evidence type="ECO:0000313" key="4">
    <source>
        <dbReference type="Proteomes" id="UP000192477"/>
    </source>
</evidence>
<feature type="domain" description="HTH marR-type" evidence="2">
    <location>
        <begin position="3"/>
        <end position="134"/>
    </location>
</feature>
<dbReference type="SMART" id="SM00347">
    <property type="entry name" value="HTH_MARR"/>
    <property type="match status" value="1"/>
</dbReference>
<dbReference type="GO" id="GO:0006950">
    <property type="term" value="P:response to stress"/>
    <property type="evidence" value="ECO:0007669"/>
    <property type="project" value="TreeGrafter"/>
</dbReference>
<protein>
    <submittedName>
        <fullName evidence="3">MarR family transcriptional regulator</fullName>
    </submittedName>
</protein>
<dbReference type="SUPFAM" id="SSF46785">
    <property type="entry name" value="Winged helix' DNA-binding domain"/>
    <property type="match status" value="1"/>
</dbReference>
<dbReference type="GO" id="GO:0003700">
    <property type="term" value="F:DNA-binding transcription factor activity"/>
    <property type="evidence" value="ECO:0007669"/>
    <property type="project" value="InterPro"/>
</dbReference>
<dbReference type="Pfam" id="PF01047">
    <property type="entry name" value="MarR"/>
    <property type="match status" value="1"/>
</dbReference>
<name>A0A1V8YEN6_9ENTE</name>
<dbReference type="Gene3D" id="1.10.10.10">
    <property type="entry name" value="Winged helix-like DNA-binding domain superfamily/Winged helix DNA-binding domain"/>
    <property type="match status" value="1"/>
</dbReference>
<evidence type="ECO:0000313" key="3">
    <source>
        <dbReference type="EMBL" id="OQO71028.1"/>
    </source>
</evidence>
<dbReference type="CDD" id="cd00090">
    <property type="entry name" value="HTH_ARSR"/>
    <property type="match status" value="1"/>
</dbReference>
<dbReference type="InterPro" id="IPR036390">
    <property type="entry name" value="WH_DNA-bd_sf"/>
</dbReference>
<dbReference type="PANTHER" id="PTHR33164">
    <property type="entry name" value="TRANSCRIPTIONAL REGULATOR, MARR FAMILY"/>
    <property type="match status" value="1"/>
</dbReference>
<gene>
    <name evidence="3" type="ORF">BH747_03230</name>
</gene>
<dbReference type="PANTHER" id="PTHR33164:SF43">
    <property type="entry name" value="HTH-TYPE TRANSCRIPTIONAL REPRESSOR YETL"/>
    <property type="match status" value="1"/>
</dbReference>
<dbReference type="InterPro" id="IPR011991">
    <property type="entry name" value="ArsR-like_HTH"/>
</dbReference>
<accession>A0A1V8YEN6</accession>
<dbReference type="PRINTS" id="PR00598">
    <property type="entry name" value="HTHMARR"/>
</dbReference>
<keyword evidence="1" id="KW-0238">DNA-binding</keyword>
<dbReference type="PROSITE" id="PS50995">
    <property type="entry name" value="HTH_MARR_2"/>
    <property type="match status" value="1"/>
</dbReference>
<dbReference type="RefSeq" id="WP_081182461.1">
    <property type="nucleotide sequence ID" value="NZ_MJEA01000002.1"/>
</dbReference>
<dbReference type="InterPro" id="IPR022689">
    <property type="entry name" value="Iron_dep_repressor"/>
</dbReference>
<dbReference type="GO" id="GO:0003677">
    <property type="term" value="F:DNA binding"/>
    <property type="evidence" value="ECO:0007669"/>
    <property type="project" value="UniProtKB-KW"/>
</dbReference>
<evidence type="ECO:0000256" key="1">
    <source>
        <dbReference type="ARBA" id="ARBA00023125"/>
    </source>
</evidence>
<dbReference type="OrthoDB" id="3242809at2"/>